<reference evidence="2 3" key="1">
    <citation type="submission" date="2018-09" db="EMBL/GenBank/DDBJ databases">
        <title>A high-quality reference genome of wild soybean provides a powerful tool to mine soybean genomes.</title>
        <authorList>
            <person name="Xie M."/>
            <person name="Chung C.Y.L."/>
            <person name="Li M.-W."/>
            <person name="Wong F.-L."/>
            <person name="Chan T.-F."/>
            <person name="Lam H.-M."/>
        </authorList>
    </citation>
    <scope>NUCLEOTIDE SEQUENCE [LARGE SCALE GENOMIC DNA]</scope>
    <source>
        <strain evidence="3">cv. W05</strain>
        <tissue evidence="2">Hypocotyl of etiolated seedlings</tissue>
    </source>
</reference>
<evidence type="ECO:0000256" key="1">
    <source>
        <dbReference type="ARBA" id="ARBA00011047"/>
    </source>
</evidence>
<comment type="caution">
    <text evidence="2">The sequence shown here is derived from an EMBL/GenBank/DDBJ whole genome shotgun (WGS) entry which is preliminary data.</text>
</comment>
<dbReference type="InterPro" id="IPR009772">
    <property type="entry name" value="CDC123"/>
</dbReference>
<dbReference type="EMBL" id="QZWG01000002">
    <property type="protein sequence ID" value="RZC26809.1"/>
    <property type="molecule type" value="Genomic_DNA"/>
</dbReference>
<keyword evidence="2" id="KW-0132">Cell division</keyword>
<evidence type="ECO:0000313" key="2">
    <source>
        <dbReference type="EMBL" id="RZC26809.1"/>
    </source>
</evidence>
<dbReference type="Pfam" id="PF07065">
    <property type="entry name" value="D123"/>
    <property type="match status" value="1"/>
</dbReference>
<dbReference type="GO" id="GO:0051301">
    <property type="term" value="P:cell division"/>
    <property type="evidence" value="ECO:0007669"/>
    <property type="project" value="UniProtKB-KW"/>
</dbReference>
<evidence type="ECO:0000313" key="3">
    <source>
        <dbReference type="Proteomes" id="UP000289340"/>
    </source>
</evidence>
<dbReference type="PANTHER" id="PTHR15323">
    <property type="entry name" value="D123 PROTEIN"/>
    <property type="match status" value="1"/>
</dbReference>
<keyword evidence="3" id="KW-1185">Reference proteome</keyword>
<keyword evidence="2" id="KW-0131">Cell cycle</keyword>
<organism evidence="2 3">
    <name type="scientific">Glycine soja</name>
    <name type="common">Wild soybean</name>
    <dbReference type="NCBI Taxonomy" id="3848"/>
    <lineage>
        <taxon>Eukaryota</taxon>
        <taxon>Viridiplantae</taxon>
        <taxon>Streptophyta</taxon>
        <taxon>Embryophyta</taxon>
        <taxon>Tracheophyta</taxon>
        <taxon>Spermatophyta</taxon>
        <taxon>Magnoliopsida</taxon>
        <taxon>eudicotyledons</taxon>
        <taxon>Gunneridae</taxon>
        <taxon>Pentapetalae</taxon>
        <taxon>rosids</taxon>
        <taxon>fabids</taxon>
        <taxon>Fabales</taxon>
        <taxon>Fabaceae</taxon>
        <taxon>Papilionoideae</taxon>
        <taxon>50 kb inversion clade</taxon>
        <taxon>NPAAA clade</taxon>
        <taxon>indigoferoid/millettioid clade</taxon>
        <taxon>Phaseoleae</taxon>
        <taxon>Glycine</taxon>
        <taxon>Glycine subgen. Soja</taxon>
    </lineage>
</organism>
<sequence>MKEEEVNHCQIQEWYPMFKSVSIKTLIHQLPESFIQHLLDDSGPFLLPVSVLNEDALPNRIHNPDEEEDFQKLIGISQREVTTFNPVLLEKKNDLLLLIQAFFNNHVRAKFESENYAFDVCITKDERVKIVDSNPWGAFTLSLLFTWDELDHIHSEGNDVEFRIVEDRCAVRPGLKTAVPFDYLDTSPGSGSISKKMQMKS</sequence>
<name>A0A445LUD3_GLYSO</name>
<dbReference type="GO" id="GO:0005737">
    <property type="term" value="C:cytoplasm"/>
    <property type="evidence" value="ECO:0007669"/>
    <property type="project" value="TreeGrafter"/>
</dbReference>
<gene>
    <name evidence="2" type="ORF">D0Y65_005124</name>
</gene>
<comment type="similarity">
    <text evidence="1">Belongs to the CDC123 family.</text>
</comment>
<accession>A0A445LUD3</accession>
<dbReference type="PANTHER" id="PTHR15323:SF6">
    <property type="entry name" value="CELL DIVISION CYCLE PROTEIN 123 HOMOLOG"/>
    <property type="match status" value="1"/>
</dbReference>
<dbReference type="AlphaFoldDB" id="A0A445LUD3"/>
<proteinExistence type="inferred from homology"/>
<dbReference type="Proteomes" id="UP000289340">
    <property type="component" value="Chromosome 2"/>
</dbReference>
<protein>
    <submittedName>
        <fullName evidence="2">Cell division cycle protein 123-like isoform A</fullName>
    </submittedName>
</protein>